<evidence type="ECO:0000313" key="8">
    <source>
        <dbReference type="EMBL" id="GFS08470.1"/>
    </source>
</evidence>
<feature type="compositionally biased region" description="Polar residues" evidence="6">
    <location>
        <begin position="164"/>
        <end position="178"/>
    </location>
</feature>
<comment type="caution">
    <text evidence="8">The sequence shown here is derived from an EMBL/GenBank/DDBJ whole genome shotgun (WGS) entry which is preliminary data.</text>
</comment>
<accession>A0AAV4IG13</accession>
<dbReference type="PROSITE" id="PS50908">
    <property type="entry name" value="RWD"/>
    <property type="match status" value="1"/>
</dbReference>
<proteinExistence type="predicted"/>
<evidence type="ECO:0000256" key="1">
    <source>
        <dbReference type="ARBA" id="ARBA00004123"/>
    </source>
</evidence>
<dbReference type="Pfam" id="PF05773">
    <property type="entry name" value="RWD"/>
    <property type="match status" value="1"/>
</dbReference>
<dbReference type="Gene3D" id="3.10.110.10">
    <property type="entry name" value="Ubiquitin Conjugating Enzyme"/>
    <property type="match status" value="1"/>
</dbReference>
<dbReference type="Proteomes" id="UP000762676">
    <property type="component" value="Unassembled WGS sequence"/>
</dbReference>
<keyword evidence="5" id="KW-0539">Nucleus</keyword>
<dbReference type="PANTHER" id="PTHR15628:SF1">
    <property type="entry name" value="RWD DOMAIN-CONTAINING PROTEIN 3"/>
    <property type="match status" value="1"/>
</dbReference>
<reference evidence="8 9" key="1">
    <citation type="journal article" date="2021" name="Elife">
        <title>Chloroplast acquisition without the gene transfer in kleptoplastic sea slugs, Plakobranchus ocellatus.</title>
        <authorList>
            <person name="Maeda T."/>
            <person name="Takahashi S."/>
            <person name="Yoshida T."/>
            <person name="Shimamura S."/>
            <person name="Takaki Y."/>
            <person name="Nagai Y."/>
            <person name="Toyoda A."/>
            <person name="Suzuki Y."/>
            <person name="Arimoto A."/>
            <person name="Ishii H."/>
            <person name="Satoh N."/>
            <person name="Nishiyama T."/>
            <person name="Hasebe M."/>
            <person name="Maruyama T."/>
            <person name="Minagawa J."/>
            <person name="Obokata J."/>
            <person name="Shigenobu S."/>
        </authorList>
    </citation>
    <scope>NUCLEOTIDE SEQUENCE [LARGE SCALE GENOMIC DNA]</scope>
</reference>
<feature type="domain" description="RWD" evidence="7">
    <location>
        <begin position="9"/>
        <end position="123"/>
    </location>
</feature>
<keyword evidence="9" id="KW-1185">Reference proteome</keyword>
<feature type="region of interest" description="Disordered" evidence="6">
    <location>
        <begin position="147"/>
        <end position="178"/>
    </location>
</feature>
<dbReference type="InterPro" id="IPR016135">
    <property type="entry name" value="UBQ-conjugating_enzyme/RWD"/>
</dbReference>
<dbReference type="InterPro" id="IPR038840">
    <property type="entry name" value="RWDD3"/>
</dbReference>
<dbReference type="GO" id="GO:0033235">
    <property type="term" value="P:positive regulation of protein sumoylation"/>
    <property type="evidence" value="ECO:0007669"/>
    <property type="project" value="InterPro"/>
</dbReference>
<dbReference type="GO" id="GO:1902073">
    <property type="term" value="P:positive regulation of hypoxia-inducible factor-1alpha signaling pathway"/>
    <property type="evidence" value="ECO:0007669"/>
    <property type="project" value="InterPro"/>
</dbReference>
<sequence>MYNNEEQALEVSALRSIYCKDGEMTDSRGQNYWRISLHLDVTPGPENNDVCCEPVISHASVQFTLPEDYPELSPPAVEVKCSDLDKNAVDTITKTLSERARELQGEMMLLDLACLAKELIEKELRESAHMQRLRCAGDMAKGESIAVKSDSNNENPFHALASDYNGSETSQNKPSGQVLGSNCANTVTSLLHLDHMRSKSSYTKLIKKWAYELSLVGRLIFCQRLILILLQGDSKDVKEYIVRNRTSNVDVDSRGRSCKERMLSVLCEVPTRLEQQLEDFAVVECLPEELTDFFKSRHLEEIYSNHVRPLMPGKGATRP</sequence>
<dbReference type="GO" id="GO:0005737">
    <property type="term" value="C:cytoplasm"/>
    <property type="evidence" value="ECO:0007669"/>
    <property type="project" value="UniProtKB-SubCell"/>
</dbReference>
<name>A0AAV4IG13_9GAST</name>
<evidence type="ECO:0000256" key="5">
    <source>
        <dbReference type="ARBA" id="ARBA00023242"/>
    </source>
</evidence>
<gene>
    <name evidence="8" type="ORF">ElyMa_001274500</name>
</gene>
<evidence type="ECO:0000256" key="2">
    <source>
        <dbReference type="ARBA" id="ARBA00004496"/>
    </source>
</evidence>
<dbReference type="SUPFAM" id="SSF54495">
    <property type="entry name" value="UBC-like"/>
    <property type="match status" value="1"/>
</dbReference>
<comment type="subcellular location">
    <subcellularLocation>
        <location evidence="2">Cytoplasm</location>
    </subcellularLocation>
    <subcellularLocation>
        <location evidence="1">Nucleus</location>
    </subcellularLocation>
</comment>
<keyword evidence="4" id="KW-0963">Cytoplasm</keyword>
<dbReference type="InterPro" id="IPR006575">
    <property type="entry name" value="RWD_dom"/>
</dbReference>
<protein>
    <recommendedName>
        <fullName evidence="3">RWD domain-containing protein 3</fullName>
    </recommendedName>
</protein>
<evidence type="ECO:0000259" key="7">
    <source>
        <dbReference type="PROSITE" id="PS50908"/>
    </source>
</evidence>
<evidence type="ECO:0000256" key="4">
    <source>
        <dbReference type="ARBA" id="ARBA00022490"/>
    </source>
</evidence>
<dbReference type="SMART" id="SM00591">
    <property type="entry name" value="RWD"/>
    <property type="match status" value="1"/>
</dbReference>
<dbReference type="PANTHER" id="PTHR15628">
    <property type="entry name" value="RWD DOMAIN-CONTAINING PROTEIN 3"/>
    <property type="match status" value="1"/>
</dbReference>
<dbReference type="EMBL" id="BMAT01002526">
    <property type="protein sequence ID" value="GFS08470.1"/>
    <property type="molecule type" value="Genomic_DNA"/>
</dbReference>
<evidence type="ECO:0000256" key="6">
    <source>
        <dbReference type="SAM" id="MobiDB-lite"/>
    </source>
</evidence>
<dbReference type="CDD" id="cd24164">
    <property type="entry name" value="RWDD3_C"/>
    <property type="match status" value="1"/>
</dbReference>
<dbReference type="GO" id="GO:0005634">
    <property type="term" value="C:nucleus"/>
    <property type="evidence" value="ECO:0007669"/>
    <property type="project" value="UniProtKB-SubCell"/>
</dbReference>
<evidence type="ECO:0000256" key="3">
    <source>
        <dbReference type="ARBA" id="ARBA00015444"/>
    </source>
</evidence>
<dbReference type="AlphaFoldDB" id="A0AAV4IG13"/>
<evidence type="ECO:0000313" key="9">
    <source>
        <dbReference type="Proteomes" id="UP000762676"/>
    </source>
</evidence>
<organism evidence="8 9">
    <name type="scientific">Elysia marginata</name>
    <dbReference type="NCBI Taxonomy" id="1093978"/>
    <lineage>
        <taxon>Eukaryota</taxon>
        <taxon>Metazoa</taxon>
        <taxon>Spiralia</taxon>
        <taxon>Lophotrochozoa</taxon>
        <taxon>Mollusca</taxon>
        <taxon>Gastropoda</taxon>
        <taxon>Heterobranchia</taxon>
        <taxon>Euthyneura</taxon>
        <taxon>Panpulmonata</taxon>
        <taxon>Sacoglossa</taxon>
        <taxon>Placobranchoidea</taxon>
        <taxon>Plakobranchidae</taxon>
        <taxon>Elysia</taxon>
    </lineage>
</organism>